<dbReference type="STRING" id="361279.SAMN05421663_103381"/>
<feature type="transmembrane region" description="Helical" evidence="1">
    <location>
        <begin position="139"/>
        <end position="157"/>
    </location>
</feature>
<reference evidence="3" key="1">
    <citation type="submission" date="2016-10" db="EMBL/GenBank/DDBJ databases">
        <authorList>
            <person name="Varghese N."/>
            <person name="Submissions S."/>
        </authorList>
    </citation>
    <scope>NUCLEOTIDE SEQUENCE [LARGE SCALE GENOMIC DNA]</scope>
    <source>
        <strain evidence="3">DSM 21620</strain>
    </source>
</reference>
<accession>A0A1G6NQH4</accession>
<protein>
    <recommendedName>
        <fullName evidence="4">DUF2812 domain-containing protein</fullName>
    </recommendedName>
</protein>
<keyword evidence="1" id="KW-0812">Transmembrane</keyword>
<evidence type="ECO:0000313" key="2">
    <source>
        <dbReference type="EMBL" id="SDC69634.1"/>
    </source>
</evidence>
<evidence type="ECO:0008006" key="4">
    <source>
        <dbReference type="Google" id="ProtNLM"/>
    </source>
</evidence>
<dbReference type="Proteomes" id="UP000198666">
    <property type="component" value="Unassembled WGS sequence"/>
</dbReference>
<dbReference type="OrthoDB" id="8757095at2"/>
<dbReference type="InterPro" id="IPR021359">
    <property type="entry name" value="DUF2812"/>
</dbReference>
<proteinExistence type="predicted"/>
<gene>
    <name evidence="2" type="ORF">SAMN05421663_103381</name>
</gene>
<keyword evidence="1" id="KW-1133">Transmembrane helix</keyword>
<dbReference type="RefSeq" id="WP_093726770.1">
    <property type="nucleotide sequence ID" value="NZ_FMZB01000003.1"/>
</dbReference>
<sequence length="168" mass="20564">MHKEKKVFKIFLAWQDKSEEIWLNRMAKKGWALKSYKFLYTFEKIEPASYIYRLDYKSTSDNDLNEYKTIFQDTGWEYVTRYGNWYYFRTKESQEHTPEIYTEREYQIEKYNSLLQHLLTVFITFIILAVSMAFLQNSIVLDVFFTLLIMIFILCIFKVRQKISKLRD</sequence>
<dbReference type="Pfam" id="PF11193">
    <property type="entry name" value="DUF2812"/>
    <property type="match status" value="1"/>
</dbReference>
<dbReference type="AlphaFoldDB" id="A0A1G6NQH4"/>
<evidence type="ECO:0000313" key="3">
    <source>
        <dbReference type="Proteomes" id="UP000198666"/>
    </source>
</evidence>
<dbReference type="EMBL" id="FMZB01000003">
    <property type="protein sequence ID" value="SDC69634.1"/>
    <property type="molecule type" value="Genomic_DNA"/>
</dbReference>
<evidence type="ECO:0000256" key="1">
    <source>
        <dbReference type="SAM" id="Phobius"/>
    </source>
</evidence>
<keyword evidence="3" id="KW-1185">Reference proteome</keyword>
<organism evidence="2 3">
    <name type="scientific">Terribacillus halophilus</name>
    <dbReference type="NCBI Taxonomy" id="361279"/>
    <lineage>
        <taxon>Bacteria</taxon>
        <taxon>Bacillati</taxon>
        <taxon>Bacillota</taxon>
        <taxon>Bacilli</taxon>
        <taxon>Bacillales</taxon>
        <taxon>Bacillaceae</taxon>
        <taxon>Terribacillus</taxon>
    </lineage>
</organism>
<feature type="transmembrane region" description="Helical" evidence="1">
    <location>
        <begin position="114"/>
        <end position="133"/>
    </location>
</feature>
<keyword evidence="1" id="KW-0472">Membrane</keyword>
<name>A0A1G6NQH4_9BACI</name>